<proteinExistence type="predicted"/>
<comment type="caution">
    <text evidence="6">The sequence shown here is derived from an EMBL/GenBank/DDBJ whole genome shotgun (WGS) entry which is preliminary data.</text>
</comment>
<dbReference type="InterPro" id="IPR014757">
    <property type="entry name" value="Tscrpt_reg_IclR_C"/>
</dbReference>
<keyword evidence="3" id="KW-0804">Transcription</keyword>
<dbReference type="Gene3D" id="1.10.10.10">
    <property type="entry name" value="Winged helix-like DNA-binding domain superfamily/Winged helix DNA-binding domain"/>
    <property type="match status" value="1"/>
</dbReference>
<dbReference type="InterPro" id="IPR050707">
    <property type="entry name" value="HTH_MetabolicPath_Reg"/>
</dbReference>
<evidence type="ECO:0000259" key="4">
    <source>
        <dbReference type="PROSITE" id="PS51077"/>
    </source>
</evidence>
<gene>
    <name evidence="6" type="ORF">ACFQ2J_11690</name>
</gene>
<dbReference type="PROSITE" id="PS51077">
    <property type="entry name" value="HTH_ICLR"/>
    <property type="match status" value="1"/>
</dbReference>
<evidence type="ECO:0000259" key="5">
    <source>
        <dbReference type="PROSITE" id="PS51078"/>
    </source>
</evidence>
<evidence type="ECO:0000313" key="7">
    <source>
        <dbReference type="Proteomes" id="UP001596990"/>
    </source>
</evidence>
<dbReference type="InterPro" id="IPR036388">
    <property type="entry name" value="WH-like_DNA-bd_sf"/>
</dbReference>
<organism evidence="6 7">
    <name type="scientific">Thalassobacillus hwangdonensis</name>
    <dbReference type="NCBI Taxonomy" id="546108"/>
    <lineage>
        <taxon>Bacteria</taxon>
        <taxon>Bacillati</taxon>
        <taxon>Bacillota</taxon>
        <taxon>Bacilli</taxon>
        <taxon>Bacillales</taxon>
        <taxon>Bacillaceae</taxon>
        <taxon>Thalassobacillus</taxon>
    </lineage>
</organism>
<dbReference type="SUPFAM" id="SSF46785">
    <property type="entry name" value="Winged helix' DNA-binding domain"/>
    <property type="match status" value="1"/>
</dbReference>
<evidence type="ECO:0000256" key="3">
    <source>
        <dbReference type="ARBA" id="ARBA00023163"/>
    </source>
</evidence>
<dbReference type="InterPro" id="IPR036390">
    <property type="entry name" value="WH_DNA-bd_sf"/>
</dbReference>
<dbReference type="EMBL" id="JBHTKL010000005">
    <property type="protein sequence ID" value="MFD1019837.1"/>
    <property type="molecule type" value="Genomic_DNA"/>
</dbReference>
<dbReference type="Pfam" id="PF09339">
    <property type="entry name" value="HTH_IclR"/>
    <property type="match status" value="1"/>
</dbReference>
<dbReference type="PROSITE" id="PS51078">
    <property type="entry name" value="ICLR_ED"/>
    <property type="match status" value="1"/>
</dbReference>
<dbReference type="Proteomes" id="UP001596990">
    <property type="component" value="Unassembled WGS sequence"/>
</dbReference>
<evidence type="ECO:0000256" key="1">
    <source>
        <dbReference type="ARBA" id="ARBA00023015"/>
    </source>
</evidence>
<keyword evidence="7" id="KW-1185">Reference proteome</keyword>
<dbReference type="PANTHER" id="PTHR30136">
    <property type="entry name" value="HELIX-TURN-HELIX TRANSCRIPTIONAL REGULATOR, ICLR FAMILY"/>
    <property type="match status" value="1"/>
</dbReference>
<evidence type="ECO:0000313" key="6">
    <source>
        <dbReference type="EMBL" id="MFD1019837.1"/>
    </source>
</evidence>
<keyword evidence="2" id="KW-0238">DNA-binding</keyword>
<dbReference type="InterPro" id="IPR029016">
    <property type="entry name" value="GAF-like_dom_sf"/>
</dbReference>
<keyword evidence="1" id="KW-0805">Transcription regulation</keyword>
<dbReference type="SMART" id="SM00346">
    <property type="entry name" value="HTH_ICLR"/>
    <property type="match status" value="1"/>
</dbReference>
<dbReference type="Gene3D" id="3.30.450.40">
    <property type="match status" value="1"/>
</dbReference>
<protein>
    <submittedName>
        <fullName evidence="6">IclR family transcriptional regulator</fullName>
    </submittedName>
</protein>
<accession>A0ABW3L1A8</accession>
<evidence type="ECO:0000256" key="2">
    <source>
        <dbReference type="ARBA" id="ARBA00023125"/>
    </source>
</evidence>
<dbReference type="RefSeq" id="WP_386060384.1">
    <property type="nucleotide sequence ID" value="NZ_JBHTKL010000005.1"/>
</dbReference>
<dbReference type="InterPro" id="IPR005471">
    <property type="entry name" value="Tscrpt_reg_IclR_N"/>
</dbReference>
<dbReference type="PANTHER" id="PTHR30136:SF24">
    <property type="entry name" value="HTH-TYPE TRANSCRIPTIONAL REPRESSOR ALLR"/>
    <property type="match status" value="1"/>
</dbReference>
<sequence>MSKEVTIRSVDRALTIIESFTHKDSELTLKQISIKTGIALTTVHRIMQTLLAKGFIELDQESGKYRLGVKFVRLGGIVIKRTDIVNNSYPWLKKLAQETELNVNLSVYDNQEALCLINIESFHHFGFEIKVGQRMPIYAGALSKAILAYLPEEELNSLSNEFEAVTPLTISQKTQLQEEIQQIRTHGYAQSHGELALGAIAYAAPIFNHEGQIAAGIAISGPINFLPEHKRQQYIDALLRASSQISQEMGYAPVI</sequence>
<name>A0ABW3L1A8_9BACI</name>
<dbReference type="Pfam" id="PF01614">
    <property type="entry name" value="IclR_C"/>
    <property type="match status" value="1"/>
</dbReference>
<dbReference type="SUPFAM" id="SSF55781">
    <property type="entry name" value="GAF domain-like"/>
    <property type="match status" value="1"/>
</dbReference>
<feature type="domain" description="IclR-ED" evidence="5">
    <location>
        <begin position="70"/>
        <end position="251"/>
    </location>
</feature>
<feature type="domain" description="HTH iclR-type" evidence="4">
    <location>
        <begin position="7"/>
        <end position="69"/>
    </location>
</feature>
<reference evidence="7" key="1">
    <citation type="journal article" date="2019" name="Int. J. Syst. Evol. Microbiol.">
        <title>The Global Catalogue of Microorganisms (GCM) 10K type strain sequencing project: providing services to taxonomists for standard genome sequencing and annotation.</title>
        <authorList>
            <consortium name="The Broad Institute Genomics Platform"/>
            <consortium name="The Broad Institute Genome Sequencing Center for Infectious Disease"/>
            <person name="Wu L."/>
            <person name="Ma J."/>
        </authorList>
    </citation>
    <scope>NUCLEOTIDE SEQUENCE [LARGE SCALE GENOMIC DNA]</scope>
    <source>
        <strain evidence="7">CCUG 56607</strain>
    </source>
</reference>